<evidence type="ECO:0000313" key="2">
    <source>
        <dbReference type="EMBL" id="KAH7089526.1"/>
    </source>
</evidence>
<dbReference type="EMBL" id="JAGMVJ010000006">
    <property type="protein sequence ID" value="KAH7089526.1"/>
    <property type="molecule type" value="Genomic_DNA"/>
</dbReference>
<keyword evidence="3" id="KW-1185">Reference proteome</keyword>
<evidence type="ECO:0000256" key="1">
    <source>
        <dbReference type="SAM" id="MobiDB-lite"/>
    </source>
</evidence>
<feature type="region of interest" description="Disordered" evidence="1">
    <location>
        <begin position="414"/>
        <end position="455"/>
    </location>
</feature>
<accession>A0A8K0W0N9</accession>
<dbReference type="AlphaFoldDB" id="A0A8K0W0N9"/>
<proteinExistence type="predicted"/>
<protein>
    <submittedName>
        <fullName evidence="2">Uncharacterized protein</fullName>
    </submittedName>
</protein>
<gene>
    <name evidence="2" type="ORF">FB567DRAFT_590340</name>
</gene>
<dbReference type="Proteomes" id="UP000813461">
    <property type="component" value="Unassembled WGS sequence"/>
</dbReference>
<comment type="caution">
    <text evidence="2">The sequence shown here is derived from an EMBL/GenBank/DDBJ whole genome shotgun (WGS) entry which is preliminary data.</text>
</comment>
<organism evidence="2 3">
    <name type="scientific">Paraphoma chrysanthemicola</name>
    <dbReference type="NCBI Taxonomy" id="798071"/>
    <lineage>
        <taxon>Eukaryota</taxon>
        <taxon>Fungi</taxon>
        <taxon>Dikarya</taxon>
        <taxon>Ascomycota</taxon>
        <taxon>Pezizomycotina</taxon>
        <taxon>Dothideomycetes</taxon>
        <taxon>Pleosporomycetidae</taxon>
        <taxon>Pleosporales</taxon>
        <taxon>Pleosporineae</taxon>
        <taxon>Phaeosphaeriaceae</taxon>
        <taxon>Paraphoma</taxon>
    </lineage>
</organism>
<sequence>MTTEDIAPEKRVAPEANTGINSLIAAANKNDRLHLLEDDVLPADLDNFIHPIFCWFECDGPLQQMLRLASNFLEHDTVLEFFVPLLYGCESTNDDSKAKRAHLSDPLATAKPAKRRILIEGVRQALHCLAHSIEFCFMEPEKRVYARTLTNYSTPVHASNCCSIFQKRLTAKIEIADRFLHFYETEDGYATSSRCAQFRHDFLFASTLVHEIIHAVGVMRRGNLIEPCIRADHPDTEWGYAWEHFMFGCVINPQDRTKPGTHLLMRKIWGDPKKADKAGGKEYSDVSMSYVAQWFRKETWAMVASKGPSAIEMPFAHFKIQSSQKYGAWIVSSDSHAIRQDVAALFHQWEQSGRKVVATGLPATTCSRLILRHLDSRALQNSNIPTPSRTYRDQPCTPLSRVIVSNGGPSATALATIQKPAPHAQAATDKKKTRKRRTESDAVEDSTQVRKIAKR</sequence>
<reference evidence="2" key="1">
    <citation type="journal article" date="2021" name="Nat. Commun.">
        <title>Genetic determinants of endophytism in the Arabidopsis root mycobiome.</title>
        <authorList>
            <person name="Mesny F."/>
            <person name="Miyauchi S."/>
            <person name="Thiergart T."/>
            <person name="Pickel B."/>
            <person name="Atanasova L."/>
            <person name="Karlsson M."/>
            <person name="Huettel B."/>
            <person name="Barry K.W."/>
            <person name="Haridas S."/>
            <person name="Chen C."/>
            <person name="Bauer D."/>
            <person name="Andreopoulos W."/>
            <person name="Pangilinan J."/>
            <person name="LaButti K."/>
            <person name="Riley R."/>
            <person name="Lipzen A."/>
            <person name="Clum A."/>
            <person name="Drula E."/>
            <person name="Henrissat B."/>
            <person name="Kohler A."/>
            <person name="Grigoriev I.V."/>
            <person name="Martin F.M."/>
            <person name="Hacquard S."/>
        </authorList>
    </citation>
    <scope>NUCLEOTIDE SEQUENCE</scope>
    <source>
        <strain evidence="2">MPI-SDFR-AT-0120</strain>
    </source>
</reference>
<evidence type="ECO:0000313" key="3">
    <source>
        <dbReference type="Proteomes" id="UP000813461"/>
    </source>
</evidence>
<name>A0A8K0W0N9_9PLEO</name>
<dbReference type="OrthoDB" id="10254945at2759"/>